<dbReference type="HAMAP" id="MF_00172">
    <property type="entry name" value="Meth_synth"/>
    <property type="match status" value="1"/>
</dbReference>
<evidence type="ECO:0000256" key="10">
    <source>
        <dbReference type="HAMAP-Rule" id="MF_00172"/>
    </source>
</evidence>
<feature type="domain" description="Cobalamin-independent methionine synthase MetE C-terminal/archaeal" evidence="11">
    <location>
        <begin position="437"/>
        <end position="759"/>
    </location>
</feature>
<comment type="cofactor">
    <cofactor evidence="10">
        <name>Zn(2+)</name>
        <dbReference type="ChEBI" id="CHEBI:29105"/>
    </cofactor>
    <text evidence="10">Binds 1 zinc ion per subunit.</text>
</comment>
<sequence>MTVFHNLGFPRIGKQRELKKAVEAYWNQELSQEALQQEGARLRQAHWQLQHEAGVKWVPVGDFAWYDHILEWTTTLGVVPARFQHPVGSSVDLDTLFRMARGRAPQGQPAAACEMTKWFDTNYHYIVPELEANQSFYLARESLFDQVAEAQQAGFEVKPVIPGPLTWLWLSKGDSFSEGAGDVAKLQLLPALLTVYIEILERLAAQGVEWVQVDEPALVLDLPPAWLQAYATAYEQLAQSPVKLLVATYFESIAHHIDTVKQLPVAGWHIDIVRAPQQLNAVVEALGADQVLSVGAIDGRNIWRSDLDALSRQLQVVRAQLGSRLWIAPSCSLLHVPVDVSSETGLDEELKSWLSFAVQKLEELRLLIALLEGTVSDADQKYLLAQRSALQSRAHSARTHNPELRAKLKKIDQISRTRTPFAERIHVQRKHLNLPAFPTTTIGSFPQTKEIRQLRRDWREGNVSDAAYEKAIQAEIERVIRFQEEIGIDVLVHGEAERNDMVEYFGELLAGFAFTQNGWVQSYGSRCVKPPIIFGDVLRPAPMTVAWSAYAQSLTTLPVKGMLTGPVTMLQWSFVRDDQPRKETCQQLALALRDEVLDLEAAGIQVIQIDEPAIREGLPLRRADWEAYLQWAVDCFRLSTSGVKDSTQIHTHMCYSEFNDIMQAIAAMDADVITIETSRSNMELLEAFEDFHYPNDIGPGVYDIHSPNIPQQEWMVSLMQKAAQKLPAERLWVNPDCGLKTRGWPETQAALLEMVAAARYLRQHL</sequence>
<dbReference type="EC" id="2.1.1.14" evidence="10"/>
<keyword evidence="10" id="KW-0677">Repeat</keyword>
<dbReference type="Gene3D" id="3.20.20.210">
    <property type="match status" value="2"/>
</dbReference>
<feature type="binding site" evidence="10">
    <location>
        <position position="616"/>
    </location>
    <ligand>
        <name>5-methyltetrahydropteroyltri-L-glutamate</name>
        <dbReference type="ChEBI" id="CHEBI:58207"/>
    </ligand>
</feature>
<comment type="pathway">
    <text evidence="2 10">Amino-acid biosynthesis; L-methionine biosynthesis via de novo pathway; L-methionine from L-homocysteine (MetE route): step 1/1.</text>
</comment>
<accession>A0ABP9MC78</accession>
<dbReference type="SUPFAM" id="SSF51726">
    <property type="entry name" value="UROD/MetE-like"/>
    <property type="match status" value="2"/>
</dbReference>
<name>A0ABP9MC78_9BURK</name>
<feature type="domain" description="Cobalamin-independent methionine synthase MetE N-terminal" evidence="12">
    <location>
        <begin position="5"/>
        <end position="320"/>
    </location>
</feature>
<dbReference type="InterPro" id="IPR006276">
    <property type="entry name" value="Cobalamin-indep_Met_synthase"/>
</dbReference>
<feature type="binding site" evidence="10">
    <location>
        <begin position="442"/>
        <end position="444"/>
    </location>
    <ligand>
        <name>L-homocysteine</name>
        <dbReference type="ChEBI" id="CHEBI:58199"/>
    </ligand>
</feature>
<evidence type="ECO:0000256" key="5">
    <source>
        <dbReference type="ARBA" id="ARBA00022605"/>
    </source>
</evidence>
<feature type="binding site" evidence="10">
    <location>
        <position position="495"/>
    </location>
    <ligand>
        <name>L-homocysteine</name>
        <dbReference type="ChEBI" id="CHEBI:58199"/>
    </ligand>
</feature>
<evidence type="ECO:0000256" key="9">
    <source>
        <dbReference type="ARBA" id="ARBA00023167"/>
    </source>
</evidence>
<organism evidence="13 14">
    <name type="scientific">Paenalcaligenes hermetiae</name>
    <dbReference type="NCBI Taxonomy" id="1157987"/>
    <lineage>
        <taxon>Bacteria</taxon>
        <taxon>Pseudomonadati</taxon>
        <taxon>Pseudomonadota</taxon>
        <taxon>Betaproteobacteria</taxon>
        <taxon>Burkholderiales</taxon>
        <taxon>Alcaligenaceae</taxon>
        <taxon>Paenalcaligenes</taxon>
    </lineage>
</organism>
<feature type="binding site" evidence="10">
    <location>
        <position position="654"/>
    </location>
    <ligand>
        <name>Zn(2+)</name>
        <dbReference type="ChEBI" id="CHEBI:29105"/>
        <note>catalytic</note>
    </ligand>
</feature>
<keyword evidence="14" id="KW-1185">Reference proteome</keyword>
<proteinExistence type="inferred from homology"/>
<feature type="binding site" evidence="10">
    <location>
        <position position="737"/>
    </location>
    <ligand>
        <name>Zn(2+)</name>
        <dbReference type="ChEBI" id="CHEBI:29105"/>
        <note>catalytic</note>
    </ligand>
</feature>
<dbReference type="InterPro" id="IPR002629">
    <property type="entry name" value="Met_Synth_C/arc"/>
</dbReference>
<feature type="binding site" evidence="10">
    <location>
        <begin position="16"/>
        <end position="19"/>
    </location>
    <ligand>
        <name>5-methyltetrahydropteroyltri-L-glutamate</name>
        <dbReference type="ChEBI" id="CHEBI:58207"/>
    </ligand>
</feature>
<evidence type="ECO:0000313" key="13">
    <source>
        <dbReference type="EMBL" id="GAA5092762.1"/>
    </source>
</evidence>
<evidence type="ECO:0000313" key="14">
    <source>
        <dbReference type="Proteomes" id="UP001500227"/>
    </source>
</evidence>
<dbReference type="NCBIfam" id="TIGR01371">
    <property type="entry name" value="met_syn_B12ind"/>
    <property type="match status" value="1"/>
</dbReference>
<feature type="binding site" evidence="10">
    <location>
        <position position="610"/>
    </location>
    <ligand>
        <name>L-methionine</name>
        <dbReference type="ChEBI" id="CHEBI:57844"/>
    </ligand>
</feature>
<keyword evidence="9 10" id="KW-0486">Methionine biosynthesis</keyword>
<comment type="similarity">
    <text evidence="3 10">Belongs to the vitamin-B12 independent methionine synthase family.</text>
</comment>
<evidence type="ECO:0000256" key="6">
    <source>
        <dbReference type="ARBA" id="ARBA00022679"/>
    </source>
</evidence>
<comment type="caution">
    <text evidence="13">The sequence shown here is derived from an EMBL/GenBank/DDBJ whole genome shotgun (WGS) entry which is preliminary data.</text>
</comment>
<feature type="binding site" evidence="10">
    <location>
        <begin position="442"/>
        <end position="444"/>
    </location>
    <ligand>
        <name>L-methionine</name>
        <dbReference type="ChEBI" id="CHEBI:57844"/>
    </ligand>
</feature>
<evidence type="ECO:0000259" key="11">
    <source>
        <dbReference type="Pfam" id="PF01717"/>
    </source>
</evidence>
<dbReference type="CDD" id="cd03311">
    <property type="entry name" value="CIMS_C_terminal_like"/>
    <property type="match status" value="1"/>
</dbReference>
<dbReference type="Proteomes" id="UP001500227">
    <property type="component" value="Unassembled WGS sequence"/>
</dbReference>
<feature type="binding site" evidence="10">
    <location>
        <position position="610"/>
    </location>
    <ligand>
        <name>L-homocysteine</name>
        <dbReference type="ChEBI" id="CHEBI:58199"/>
    </ligand>
</feature>
<gene>
    <name evidence="10 13" type="primary">metE</name>
    <name evidence="13" type="ORF">GCM10023337_20580</name>
</gene>
<dbReference type="NCBIfam" id="NF003556">
    <property type="entry name" value="PRK05222.1"/>
    <property type="match status" value="1"/>
</dbReference>
<evidence type="ECO:0000256" key="3">
    <source>
        <dbReference type="ARBA" id="ARBA00009553"/>
    </source>
</evidence>
<feature type="binding site" evidence="10">
    <location>
        <position position="652"/>
    </location>
    <ligand>
        <name>Zn(2+)</name>
        <dbReference type="ChEBI" id="CHEBI:29105"/>
        <note>catalytic</note>
    </ligand>
</feature>
<evidence type="ECO:0000256" key="4">
    <source>
        <dbReference type="ARBA" id="ARBA00022603"/>
    </source>
</evidence>
<feature type="binding site" evidence="10">
    <location>
        <position position="676"/>
    </location>
    <ligand>
        <name>Zn(2+)</name>
        <dbReference type="ChEBI" id="CHEBI:29105"/>
        <note>catalytic</note>
    </ligand>
</feature>
<dbReference type="EMBL" id="BAABKD010000011">
    <property type="protein sequence ID" value="GAA5092762.1"/>
    <property type="molecule type" value="Genomic_DNA"/>
</dbReference>
<feature type="binding site" evidence="10">
    <location>
        <begin position="526"/>
        <end position="527"/>
    </location>
    <ligand>
        <name>5-methyltetrahydropteroyltri-L-glutamate</name>
        <dbReference type="ChEBI" id="CHEBI:58207"/>
    </ligand>
</feature>
<feature type="active site" description="Proton donor" evidence="10">
    <location>
        <position position="705"/>
    </location>
</feature>
<comment type="function">
    <text evidence="1 10">Catalyzes the transfer of a methyl group from 5-methyltetrahydrofolate to homocysteine resulting in methionine formation.</text>
</comment>
<dbReference type="PIRSF" id="PIRSF000382">
    <property type="entry name" value="MeTrfase_B12_ind"/>
    <property type="match status" value="1"/>
</dbReference>
<dbReference type="PANTHER" id="PTHR30519">
    <property type="entry name" value="5-METHYLTETRAHYDROPTEROYLTRIGLUTAMATE--HOMOCYSTEINE METHYLTRANSFERASE"/>
    <property type="match status" value="1"/>
</dbReference>
<reference evidence="14" key="1">
    <citation type="journal article" date="2019" name="Int. J. Syst. Evol. Microbiol.">
        <title>The Global Catalogue of Microorganisms (GCM) 10K type strain sequencing project: providing services to taxonomists for standard genome sequencing and annotation.</title>
        <authorList>
            <consortium name="The Broad Institute Genomics Platform"/>
            <consortium name="The Broad Institute Genome Sequencing Center for Infectious Disease"/>
            <person name="Wu L."/>
            <person name="Ma J."/>
        </authorList>
    </citation>
    <scope>NUCLEOTIDE SEQUENCE [LARGE SCALE GENOMIC DNA]</scope>
    <source>
        <strain evidence="14">JCM 18423</strain>
    </source>
</reference>
<dbReference type="InterPro" id="IPR038071">
    <property type="entry name" value="UROD/MetE-like_sf"/>
</dbReference>
<protein>
    <recommendedName>
        <fullName evidence="10">5-methyltetrahydropteroyltriglutamate--homocysteine methyltransferase</fullName>
        <ecNumber evidence="10">2.1.1.14</ecNumber>
    </recommendedName>
    <alternativeName>
        <fullName evidence="10">Cobalamin-independent methionine synthase</fullName>
    </alternativeName>
    <alternativeName>
        <fullName evidence="10">Methionine synthase, vitamin-B12 independent isozyme</fullName>
    </alternativeName>
</protein>
<keyword evidence="6 10" id="KW-0808">Transferase</keyword>
<keyword evidence="4 10" id="KW-0489">Methyltransferase</keyword>
<evidence type="ECO:0000256" key="7">
    <source>
        <dbReference type="ARBA" id="ARBA00022723"/>
    </source>
</evidence>
<evidence type="ECO:0000256" key="2">
    <source>
        <dbReference type="ARBA" id="ARBA00004681"/>
    </source>
</evidence>
<keyword evidence="8 10" id="KW-0862">Zinc</keyword>
<evidence type="ECO:0000256" key="1">
    <source>
        <dbReference type="ARBA" id="ARBA00002777"/>
    </source>
</evidence>
<dbReference type="RefSeq" id="WP_345371591.1">
    <property type="nucleotide sequence ID" value="NZ_BAABKD010000011.1"/>
</dbReference>
<dbReference type="InterPro" id="IPR013215">
    <property type="entry name" value="Cbl-indep_Met_Synth_N"/>
</dbReference>
<feature type="binding site" evidence="10">
    <location>
        <position position="117"/>
    </location>
    <ligand>
        <name>5-methyltetrahydropteroyltri-L-glutamate</name>
        <dbReference type="ChEBI" id="CHEBI:58207"/>
    </ligand>
</feature>
<keyword evidence="5 10" id="KW-0028">Amino-acid biosynthesis</keyword>
<dbReference type="Pfam" id="PF08267">
    <property type="entry name" value="Meth_synt_1"/>
    <property type="match status" value="1"/>
</dbReference>
<feature type="binding site" evidence="10">
    <location>
        <position position="495"/>
    </location>
    <ligand>
        <name>L-methionine</name>
        <dbReference type="ChEBI" id="CHEBI:57844"/>
    </ligand>
</feature>
<evidence type="ECO:0000256" key="8">
    <source>
        <dbReference type="ARBA" id="ARBA00022833"/>
    </source>
</evidence>
<dbReference type="Pfam" id="PF01717">
    <property type="entry name" value="Meth_synt_2"/>
    <property type="match status" value="1"/>
</dbReference>
<keyword evidence="7 10" id="KW-0479">Metal-binding</keyword>
<evidence type="ECO:0000259" key="12">
    <source>
        <dbReference type="Pfam" id="PF08267"/>
    </source>
</evidence>
<feature type="binding site" evidence="10">
    <location>
        <position position="572"/>
    </location>
    <ligand>
        <name>5-methyltetrahydropteroyltri-L-glutamate</name>
        <dbReference type="ChEBI" id="CHEBI:58207"/>
    </ligand>
</feature>
<comment type="catalytic activity">
    <reaction evidence="10">
        <text>5-methyltetrahydropteroyltri-L-glutamate + L-homocysteine = tetrahydropteroyltri-L-glutamate + L-methionine</text>
        <dbReference type="Rhea" id="RHEA:21196"/>
        <dbReference type="ChEBI" id="CHEBI:57844"/>
        <dbReference type="ChEBI" id="CHEBI:58140"/>
        <dbReference type="ChEBI" id="CHEBI:58199"/>
        <dbReference type="ChEBI" id="CHEBI:58207"/>
        <dbReference type="EC" id="2.1.1.14"/>
    </reaction>
</comment>
<dbReference type="CDD" id="cd03312">
    <property type="entry name" value="CIMS_N_terminal_like"/>
    <property type="match status" value="1"/>
</dbReference>